<dbReference type="InterPro" id="IPR045792">
    <property type="entry name" value="DUF6036"/>
</dbReference>
<dbReference type="Proteomes" id="UP000001660">
    <property type="component" value="Chromosome"/>
</dbReference>
<dbReference type="Pfam" id="PF19502">
    <property type="entry name" value="DUF6036"/>
    <property type="match status" value="1"/>
</dbReference>
<protein>
    <recommendedName>
        <fullName evidence="1">DUF6036 domain-containing protein</fullName>
    </recommendedName>
</protein>
<evidence type="ECO:0000259" key="1">
    <source>
        <dbReference type="Pfam" id="PF19502"/>
    </source>
</evidence>
<dbReference type="eggNOG" id="ENOG50336B4">
    <property type="taxonomic scope" value="Bacteria"/>
</dbReference>
<dbReference type="HOGENOM" id="CLU_120522_2_0_0"/>
<evidence type="ECO:0000313" key="2">
    <source>
        <dbReference type="EMBL" id="CBK43068.1"/>
    </source>
</evidence>
<dbReference type="STRING" id="330214.NIDE3382"/>
<dbReference type="EMBL" id="FP929003">
    <property type="protein sequence ID" value="CBK43068.1"/>
    <property type="molecule type" value="Genomic_DNA"/>
</dbReference>
<dbReference type="OrthoDB" id="9797766at2"/>
<dbReference type="SUPFAM" id="SSF81301">
    <property type="entry name" value="Nucleotidyltransferase"/>
    <property type="match status" value="1"/>
</dbReference>
<gene>
    <name evidence="2" type="ORF">NIDE3382</name>
</gene>
<feature type="domain" description="DUF6036" evidence="1">
    <location>
        <begin position="3"/>
        <end position="157"/>
    </location>
</feature>
<dbReference type="Gene3D" id="3.30.460.40">
    <property type="match status" value="1"/>
</dbReference>
<keyword evidence="3" id="KW-1185">Reference proteome</keyword>
<dbReference type="KEGG" id="nde:NIDE3382"/>
<proteinExistence type="predicted"/>
<evidence type="ECO:0000313" key="3">
    <source>
        <dbReference type="Proteomes" id="UP000001660"/>
    </source>
</evidence>
<organism evidence="2 3">
    <name type="scientific">Nitrospira defluvii</name>
    <dbReference type="NCBI Taxonomy" id="330214"/>
    <lineage>
        <taxon>Bacteria</taxon>
        <taxon>Pseudomonadati</taxon>
        <taxon>Nitrospirota</taxon>
        <taxon>Nitrospiria</taxon>
        <taxon>Nitrospirales</taxon>
        <taxon>Nitrospiraceae</taxon>
        <taxon>Nitrospira</taxon>
    </lineage>
</organism>
<sequence>MSVFEPIFQILNTAGVRYVVVGGLATVLHGYARLTADVDLAVDLAPEEAIKMIRTLVANGFRPQVPVPPEAFADPEVREVWLRDKHMLAFSLVDQVNPMRVVDLLLKPDVSFDDLLARSEEVALNNTTVRIASVEDLIVLKRHAGRPQDLADIEQLEAIRRRKGSL</sequence>
<reference evidence="2 3" key="1">
    <citation type="journal article" date="2010" name="Proc. Natl. Acad. Sci. U.S.A.">
        <title>A Nitrospira metagenome illuminates the physiology and evolution of globally important nitrite-oxidizing bacteria.</title>
        <authorList>
            <person name="Lucker S."/>
            <person name="Wagner M."/>
            <person name="Maixner F."/>
            <person name="Pelletier E."/>
            <person name="Koch H."/>
            <person name="Vacherie B."/>
            <person name="Rattei T."/>
            <person name="Sinninghe Damste J."/>
            <person name="Spieck E."/>
            <person name="Le Paslier D."/>
            <person name="Daims H."/>
        </authorList>
    </citation>
    <scope>NUCLEOTIDE SEQUENCE [LARGE SCALE GENOMIC DNA]</scope>
</reference>
<dbReference type="InterPro" id="IPR043519">
    <property type="entry name" value="NT_sf"/>
</dbReference>
<name>D8PII1_9BACT</name>
<accession>D8PII1</accession>
<dbReference type="AlphaFoldDB" id="D8PII1"/>